<organism evidence="2 3">
    <name type="scientific">Shewanella pealeana (strain ATCC 700345 / ANG-SQ1)</name>
    <dbReference type="NCBI Taxonomy" id="398579"/>
    <lineage>
        <taxon>Bacteria</taxon>
        <taxon>Pseudomonadati</taxon>
        <taxon>Pseudomonadota</taxon>
        <taxon>Gammaproteobacteria</taxon>
        <taxon>Alteromonadales</taxon>
        <taxon>Shewanellaceae</taxon>
        <taxon>Shewanella</taxon>
    </lineage>
</organism>
<dbReference type="Proteomes" id="UP000002608">
    <property type="component" value="Chromosome"/>
</dbReference>
<dbReference type="HOGENOM" id="CLU_038666_0_0_6"/>
<accession>A8GZB3</accession>
<dbReference type="eggNOG" id="COG3203">
    <property type="taxonomic scope" value="Bacteria"/>
</dbReference>
<name>A8GZB3_SHEPA</name>
<keyword evidence="3" id="KW-1185">Reference proteome</keyword>
<feature type="chain" id="PRO_5002722136" description="Porin" evidence="1">
    <location>
        <begin position="24"/>
        <end position="362"/>
    </location>
</feature>
<proteinExistence type="predicted"/>
<evidence type="ECO:0000256" key="1">
    <source>
        <dbReference type="SAM" id="SignalP"/>
    </source>
</evidence>
<evidence type="ECO:0008006" key="4">
    <source>
        <dbReference type="Google" id="ProtNLM"/>
    </source>
</evidence>
<dbReference type="InterPro" id="IPR045748">
    <property type="entry name" value="DcaP"/>
</dbReference>
<dbReference type="SUPFAM" id="SSF56935">
    <property type="entry name" value="Porins"/>
    <property type="match status" value="1"/>
</dbReference>
<evidence type="ECO:0000313" key="2">
    <source>
        <dbReference type="EMBL" id="ABV85650.1"/>
    </source>
</evidence>
<feature type="signal peptide" evidence="1">
    <location>
        <begin position="1"/>
        <end position="23"/>
    </location>
</feature>
<dbReference type="STRING" id="398579.Spea_0322"/>
<evidence type="ECO:0000313" key="3">
    <source>
        <dbReference type="Proteomes" id="UP000002608"/>
    </source>
</evidence>
<dbReference type="OrthoDB" id="190887at2"/>
<dbReference type="KEGG" id="spl:Spea_0322"/>
<keyword evidence="1" id="KW-0732">Signal</keyword>
<reference evidence="2 3" key="1">
    <citation type="submission" date="2007-10" db="EMBL/GenBank/DDBJ databases">
        <title>Complete sequence of Shewanella pealeana ATCC 700345.</title>
        <authorList>
            <consortium name="US DOE Joint Genome Institute"/>
            <person name="Copeland A."/>
            <person name="Lucas S."/>
            <person name="Lapidus A."/>
            <person name="Barry K."/>
            <person name="Glavina del Rio T."/>
            <person name="Dalin E."/>
            <person name="Tice H."/>
            <person name="Pitluck S."/>
            <person name="Chertkov O."/>
            <person name="Brettin T."/>
            <person name="Bruce D."/>
            <person name="Detter J.C."/>
            <person name="Han C."/>
            <person name="Schmutz J."/>
            <person name="Larimer F."/>
            <person name="Land M."/>
            <person name="Hauser L."/>
            <person name="Kyrpides N."/>
            <person name="Kim E."/>
            <person name="Zhao J.-S.Z."/>
            <person name="Manno D."/>
            <person name="Hawari J."/>
            <person name="Richardson P."/>
        </authorList>
    </citation>
    <scope>NUCLEOTIDE SEQUENCE [LARGE SCALE GENOMIC DNA]</scope>
    <source>
        <strain evidence="3">ATCC 700345 / ANG-SQ1</strain>
    </source>
</reference>
<sequence>MKSITRISICICLMGAYSLPSMASEYHFGGFIKANARYVDGNIAFQDSWTGGGHITDSAKRSQFSAAESRFNVGVTHGEVKGFAEIDFSGSAQGNAAFSNSYSPRLRHAYIQYNDVTAGQTWSTMVNTSAFAETADLGGPLVGQAMVRQAIVRYSTNNWQFALENPYTYGTQAGSTQTGSTTADKKWVDTSNDYVPDAVIRFDRQSDWGNVSVSSLLRYLDPQDTAQLGAGVSVAAKLKTYGKNDVRLQLHYGNLGRYVGTDAARDMINGEIETTTSAMFAYRHFWTERTRSSLFYGQTITEEEQTNRFHAGVNLFTNLTPALALGFEVGRYQIDDGISPYEDISAPQGASNYAQLSLQFHI</sequence>
<dbReference type="RefSeq" id="WP_012153591.1">
    <property type="nucleotide sequence ID" value="NC_009901.1"/>
</dbReference>
<dbReference type="EMBL" id="CP000851">
    <property type="protein sequence ID" value="ABV85650.1"/>
    <property type="molecule type" value="Genomic_DNA"/>
</dbReference>
<protein>
    <recommendedName>
        <fullName evidence="4">Porin</fullName>
    </recommendedName>
</protein>
<gene>
    <name evidence="2" type="ordered locus">Spea_0322</name>
</gene>
<dbReference type="AlphaFoldDB" id="A8GZB3"/>
<dbReference type="Pfam" id="PF19577">
    <property type="entry name" value="DcaP"/>
    <property type="match status" value="1"/>
</dbReference>